<sequence length="465" mass="46600">MIPLVAGAAAYGAANQNEAGDYSSTQGERSIDAYQIYRQITDGDGEGSLVDGQYSAGTLRDRADERNRLIEEINRDMESAWQGGGGEAAMSGAKPLQIWTEDSGMNLGESTRYLDGQVSAFGDVRNRVQEIPEKPPESGFWNDVAPWETDTDRSIDDYNAKGESNVQAFNAYYDESVRNAAGMPNFSGVDGEFGKIDIDDREGDPKGPPPERKEPPGRDGDDDDGRGPGGPGEPGGPGSPRGPGGIDVGDGDRGDRDNGGLRPNLPERPELNRPDPQRPDINRPDINRPDINRPDLTRPEYDGSTHRSGFTPDKVPSADFGSHGIGGVGGGGFGPGGGSGAGGGAGSIGGIGGGGFGPGGGSGSGGFGPGGSGSALGAGSSTGAGSGSGAGAAGGVRGGAIGAGGAGAAGGRGMGGGMGMGAMGGAGRGGQGGDDDEHTSKYLVQEDGNEIFGTDELTAPPVIGE</sequence>
<evidence type="ECO:0000256" key="1">
    <source>
        <dbReference type="SAM" id="MobiDB-lite"/>
    </source>
</evidence>
<dbReference type="Proteomes" id="UP000242444">
    <property type="component" value="Unassembled WGS sequence"/>
</dbReference>
<dbReference type="AlphaFoldDB" id="A0A263D5H4"/>
<proteinExistence type="predicted"/>
<name>A0A263D5H4_9PSEU</name>
<feature type="compositionally biased region" description="Gly residues" evidence="1">
    <location>
        <begin position="422"/>
        <end position="432"/>
    </location>
</feature>
<feature type="compositionally biased region" description="Gly residues" evidence="1">
    <location>
        <begin position="227"/>
        <end position="248"/>
    </location>
</feature>
<dbReference type="InterPro" id="IPR038332">
    <property type="entry name" value="PPE_sf"/>
</dbReference>
<feature type="region of interest" description="Disordered" evidence="1">
    <location>
        <begin position="184"/>
        <end position="332"/>
    </location>
</feature>
<feature type="compositionally biased region" description="Gly residues" evidence="1">
    <location>
        <begin position="323"/>
        <end position="332"/>
    </location>
</feature>
<feature type="compositionally biased region" description="Basic and acidic residues" evidence="1">
    <location>
        <begin position="250"/>
        <end position="305"/>
    </location>
</feature>
<evidence type="ECO:0008006" key="4">
    <source>
        <dbReference type="Google" id="ProtNLM"/>
    </source>
</evidence>
<reference evidence="2 3" key="1">
    <citation type="submission" date="2017-07" db="EMBL/GenBank/DDBJ databases">
        <title>Amycolatopsis antarcticus sp. nov., isolated from the surface of an Antarcticus brown macroalga.</title>
        <authorList>
            <person name="Wang J."/>
            <person name="Leiva S."/>
            <person name="Huang J."/>
            <person name="Huang Y."/>
        </authorList>
    </citation>
    <scope>NUCLEOTIDE SEQUENCE [LARGE SCALE GENOMIC DNA]</scope>
    <source>
        <strain evidence="2 3">AU-G6</strain>
    </source>
</reference>
<dbReference type="EMBL" id="NKYE01000007">
    <property type="protein sequence ID" value="OZM72847.1"/>
    <property type="molecule type" value="Genomic_DNA"/>
</dbReference>
<accession>A0A263D5H4</accession>
<comment type="caution">
    <text evidence="2">The sequence shown here is derived from an EMBL/GenBank/DDBJ whole genome shotgun (WGS) entry which is preliminary data.</text>
</comment>
<feature type="compositionally biased region" description="Basic and acidic residues" evidence="1">
    <location>
        <begin position="192"/>
        <end position="219"/>
    </location>
</feature>
<dbReference type="Gene3D" id="1.20.1260.20">
    <property type="entry name" value="PPE superfamily"/>
    <property type="match status" value="1"/>
</dbReference>
<dbReference type="InParanoid" id="A0A263D5H4"/>
<evidence type="ECO:0000313" key="3">
    <source>
        <dbReference type="Proteomes" id="UP000242444"/>
    </source>
</evidence>
<dbReference type="OrthoDB" id="3638056at2"/>
<organism evidence="2 3">
    <name type="scientific">Amycolatopsis antarctica</name>
    <dbReference type="NCBI Taxonomy" id="1854586"/>
    <lineage>
        <taxon>Bacteria</taxon>
        <taxon>Bacillati</taxon>
        <taxon>Actinomycetota</taxon>
        <taxon>Actinomycetes</taxon>
        <taxon>Pseudonocardiales</taxon>
        <taxon>Pseudonocardiaceae</taxon>
        <taxon>Amycolatopsis</taxon>
    </lineage>
</organism>
<evidence type="ECO:0000313" key="2">
    <source>
        <dbReference type="EMBL" id="OZM72847.1"/>
    </source>
</evidence>
<feature type="region of interest" description="Disordered" evidence="1">
    <location>
        <begin position="422"/>
        <end position="465"/>
    </location>
</feature>
<keyword evidence="3" id="KW-1185">Reference proteome</keyword>
<protein>
    <recommendedName>
        <fullName evidence="4">PPE family domain-containing protein</fullName>
    </recommendedName>
</protein>
<feature type="region of interest" description="Disordered" evidence="1">
    <location>
        <begin position="356"/>
        <end position="393"/>
    </location>
</feature>
<gene>
    <name evidence="2" type="ORF">CFN78_13955</name>
</gene>